<name>A0A127K8R3_9RHOO</name>
<dbReference type="Pfam" id="PF00092">
    <property type="entry name" value="VWA"/>
    <property type="match status" value="1"/>
</dbReference>
<accession>A0A127K8R3</accession>
<dbReference type="PROSITE" id="PS50234">
    <property type="entry name" value="VWFA"/>
    <property type="match status" value="1"/>
</dbReference>
<dbReference type="SUPFAM" id="SSF53300">
    <property type="entry name" value="vWA-like"/>
    <property type="match status" value="1"/>
</dbReference>
<dbReference type="Gene3D" id="3.40.50.410">
    <property type="entry name" value="von Willebrand factor, type A domain"/>
    <property type="match status" value="1"/>
</dbReference>
<dbReference type="PANTHER" id="PTHR41248">
    <property type="entry name" value="NORD PROTEIN"/>
    <property type="match status" value="1"/>
</dbReference>
<sequence>MAAIDSLAPRLATLGHVMHAFGIDDGDVQALERPPQDGPAPRPVLHGATLLLPEAPPAWALPADELHLAATLHAIGHLRHSPRRQAAGKRKPMSLALAGAIEDVRVDRLLMRRHPGVGRLFRRLLRGQPELPQVGFEALVARLQRVLLDPQAEDHDKDGGDAWVRKGRALFEAQTARLDDAEAFRELVSVLANDLGQLRVRMNLQTYAPPLPWHDDNSHLWAHGANAEQAETPLRRPPPKGEPQPTPPQAPKDASDPAPLPELGRHDYPEWHYRLERARDNWCTVIERAVPPALASAPTPPARAPLRLARSRRIDRSQRIRRQWEGDELDLDAATEVFIDRRLGLAPDPRLFRRNGRAVPRTSLLLLLDLSASTADLQPCGRSVLDLEREAAALLMDALRDREDRLEVAGFDSDGRQAVNYLRLLDFGQPAPADPATVLGAARPGLSTRLGAALRHATARLAKETSAQRTLLVLSDGTPSDIDVFDARHLVEDAARAVVEARRKGVRCFCLSLDRASEADVRRIFGHAGYRIVDDPARLAAVLARSYAELAGG</sequence>
<reference evidence="4" key="1">
    <citation type="submission" date="2016-03" db="EMBL/GenBank/DDBJ databases">
        <authorList>
            <person name="Ma C."/>
            <person name="Zhou S."/>
            <person name="Yang G."/>
        </authorList>
    </citation>
    <scope>NUCLEOTIDE SEQUENCE [LARGE SCALE GENOMIC DNA]</scope>
    <source>
        <strain evidence="4">SgZ-1</strain>
    </source>
</reference>
<evidence type="ECO:0000256" key="1">
    <source>
        <dbReference type="SAM" id="MobiDB-lite"/>
    </source>
</evidence>
<dbReference type="STRING" id="1134435.AC731_016290"/>
<evidence type="ECO:0000313" key="3">
    <source>
        <dbReference type="EMBL" id="AMO38355.1"/>
    </source>
</evidence>
<gene>
    <name evidence="3" type="ORF">AC731_016290</name>
</gene>
<proteinExistence type="predicted"/>
<dbReference type="InterPro" id="IPR002035">
    <property type="entry name" value="VWF_A"/>
</dbReference>
<dbReference type="EMBL" id="CP014646">
    <property type="protein sequence ID" value="AMO38355.1"/>
    <property type="molecule type" value="Genomic_DNA"/>
</dbReference>
<dbReference type="KEGG" id="thu:AC731_016290"/>
<keyword evidence="4" id="KW-1185">Reference proteome</keyword>
<dbReference type="Proteomes" id="UP000036902">
    <property type="component" value="Chromosome"/>
</dbReference>
<evidence type="ECO:0000313" key="4">
    <source>
        <dbReference type="Proteomes" id="UP000036902"/>
    </source>
</evidence>
<dbReference type="InterPro" id="IPR036465">
    <property type="entry name" value="vWFA_dom_sf"/>
</dbReference>
<feature type="region of interest" description="Disordered" evidence="1">
    <location>
        <begin position="227"/>
        <end position="265"/>
    </location>
</feature>
<feature type="domain" description="VWFA" evidence="2">
    <location>
        <begin position="363"/>
        <end position="550"/>
    </location>
</feature>
<dbReference type="InterPro" id="IPR051928">
    <property type="entry name" value="NorD/CobT"/>
</dbReference>
<dbReference type="AlphaFoldDB" id="A0A127K8R3"/>
<evidence type="ECO:0000259" key="2">
    <source>
        <dbReference type="PROSITE" id="PS50234"/>
    </source>
</evidence>
<protein>
    <recommendedName>
        <fullName evidence="2">VWFA domain-containing protein</fullName>
    </recommendedName>
</protein>
<organism evidence="3 4">
    <name type="scientific">Thauera humireducens</name>
    <dbReference type="NCBI Taxonomy" id="1134435"/>
    <lineage>
        <taxon>Bacteria</taxon>
        <taxon>Pseudomonadati</taxon>
        <taxon>Pseudomonadota</taxon>
        <taxon>Betaproteobacteria</taxon>
        <taxon>Rhodocyclales</taxon>
        <taxon>Zoogloeaceae</taxon>
        <taxon>Thauera</taxon>
    </lineage>
</organism>
<feature type="compositionally biased region" description="Pro residues" evidence="1">
    <location>
        <begin position="240"/>
        <end position="250"/>
    </location>
</feature>
<dbReference type="SMART" id="SM00327">
    <property type="entry name" value="VWA"/>
    <property type="match status" value="1"/>
</dbReference>
<dbReference type="PANTHER" id="PTHR41248:SF1">
    <property type="entry name" value="NORD PROTEIN"/>
    <property type="match status" value="1"/>
</dbReference>